<dbReference type="AlphaFoldDB" id="A0A7H0LPI6"/>
<dbReference type="RefSeq" id="WP_187763894.1">
    <property type="nucleotide sequence ID" value="NZ_CP061038.1"/>
</dbReference>
<dbReference type="SUPFAM" id="SSF82171">
    <property type="entry name" value="DPP6 N-terminal domain-like"/>
    <property type="match status" value="1"/>
</dbReference>
<reference evidence="1 2" key="1">
    <citation type="submission" date="2020-09" db="EMBL/GenBank/DDBJ databases">
        <title>Sphingomonas sp., a new species isolated from pork steak.</title>
        <authorList>
            <person name="Heidler von Heilborn D."/>
        </authorList>
    </citation>
    <scope>NUCLEOTIDE SEQUENCE [LARGE SCALE GENOMIC DNA]</scope>
    <source>
        <strain evidence="2">S8-3T</strain>
    </source>
</reference>
<organism evidence="1 2">
    <name type="scientific">Sphingomonas alpina</name>
    <dbReference type="NCBI Taxonomy" id="653931"/>
    <lineage>
        <taxon>Bacteria</taxon>
        <taxon>Pseudomonadati</taxon>
        <taxon>Pseudomonadota</taxon>
        <taxon>Alphaproteobacteria</taxon>
        <taxon>Sphingomonadales</taxon>
        <taxon>Sphingomonadaceae</taxon>
        <taxon>Sphingomonas</taxon>
    </lineage>
</organism>
<proteinExistence type="predicted"/>
<protein>
    <recommendedName>
        <fullName evidence="3">WD40 repeat domain-containing protein</fullName>
    </recommendedName>
</protein>
<evidence type="ECO:0000313" key="2">
    <source>
        <dbReference type="Proteomes" id="UP000516148"/>
    </source>
</evidence>
<dbReference type="KEGG" id="spap:H3Z74_10905"/>
<gene>
    <name evidence="1" type="ORF">H3Z74_10905</name>
</gene>
<dbReference type="Proteomes" id="UP000516148">
    <property type="component" value="Chromosome"/>
</dbReference>
<sequence length="454" mass="50129">MVFGWNKKNRAGEKDDAIAERWNRPGRDYARRINGFIADQRAGRAVPDDWPGDSRDLDLAGKVIGQVERLHRDGQYGAARNLFDPAHEPFIPLLDEAGQNLSCAVILGPDDYLVRLGSSYRPGPTLRITGNETVELPEILAAATSRDHELLLLVRARGFAISRGFDGAVVAELPWPEGIEPGALDDIHISEDGLRIAFCQDDAHVWLGHVLPDGGAHWDRVYPDDAFLAERREEDDDPDEDEADGGWSDSMMHCALSPDGCFIAYGSQCYGHYIDAIDGPGRVRRWAALGYISEYPHNACFSDDGGFVALNSCHFYHGRTLGARIAAVEGIVTEPYQETDLTREIDGALRVYASTWLPADVAGHASGAFALAGAGYLNIVTPDGEILARQCFGSSASSIDYCPKSKQLLLGSYSGFLHVYDIAENEEADLAIGDRPRRERSRWVLWKDRPPFRW</sequence>
<name>A0A7H0LPI6_9SPHN</name>
<keyword evidence="2" id="KW-1185">Reference proteome</keyword>
<evidence type="ECO:0000313" key="1">
    <source>
        <dbReference type="EMBL" id="QNQ11589.1"/>
    </source>
</evidence>
<dbReference type="EMBL" id="CP061038">
    <property type="protein sequence ID" value="QNQ11589.1"/>
    <property type="molecule type" value="Genomic_DNA"/>
</dbReference>
<accession>A0A7H0LPI6</accession>
<evidence type="ECO:0008006" key="3">
    <source>
        <dbReference type="Google" id="ProtNLM"/>
    </source>
</evidence>